<dbReference type="SUPFAM" id="SSF50978">
    <property type="entry name" value="WD40 repeat-like"/>
    <property type="match status" value="1"/>
</dbReference>
<evidence type="ECO:0000259" key="6">
    <source>
        <dbReference type="PROSITE" id="PS50219"/>
    </source>
</evidence>
<evidence type="ECO:0000256" key="1">
    <source>
        <dbReference type="ARBA" id="ARBA00004184"/>
    </source>
</evidence>
<feature type="domain" description="CNH" evidence="6">
    <location>
        <begin position="70"/>
        <end position="356"/>
    </location>
</feature>
<organism evidence="7 8">
    <name type="scientific">Boothiomyces macroporosus</name>
    <dbReference type="NCBI Taxonomy" id="261099"/>
    <lineage>
        <taxon>Eukaryota</taxon>
        <taxon>Fungi</taxon>
        <taxon>Fungi incertae sedis</taxon>
        <taxon>Chytridiomycota</taxon>
        <taxon>Chytridiomycota incertae sedis</taxon>
        <taxon>Chytridiomycetes</taxon>
        <taxon>Rhizophydiales</taxon>
        <taxon>Terramycetaceae</taxon>
        <taxon>Boothiomyces</taxon>
    </lineage>
</organism>
<dbReference type="InterPro" id="IPR036322">
    <property type="entry name" value="WD40_repeat_dom_sf"/>
</dbReference>
<dbReference type="PROSITE" id="PS50236">
    <property type="entry name" value="CHCR"/>
    <property type="match status" value="1"/>
</dbReference>
<evidence type="ECO:0000256" key="4">
    <source>
        <dbReference type="PROSITE-ProRule" id="PRU01006"/>
    </source>
</evidence>
<dbReference type="GO" id="GO:0016020">
    <property type="term" value="C:membrane"/>
    <property type="evidence" value="ECO:0007669"/>
    <property type="project" value="TreeGrafter"/>
</dbReference>
<evidence type="ECO:0000313" key="7">
    <source>
        <dbReference type="EMBL" id="KAJ3257009.1"/>
    </source>
</evidence>
<dbReference type="GO" id="GO:0006914">
    <property type="term" value="P:autophagy"/>
    <property type="evidence" value="ECO:0007669"/>
    <property type="project" value="TreeGrafter"/>
</dbReference>
<dbReference type="PROSITE" id="PS50219">
    <property type="entry name" value="CNH"/>
    <property type="match status" value="1"/>
</dbReference>
<dbReference type="GO" id="GO:0006886">
    <property type="term" value="P:intracellular protein transport"/>
    <property type="evidence" value="ECO:0007669"/>
    <property type="project" value="UniProtKB-UniRule"/>
</dbReference>
<proteinExistence type="inferred from homology"/>
<dbReference type="Proteomes" id="UP001210925">
    <property type="component" value="Unassembled WGS sequence"/>
</dbReference>
<protein>
    <submittedName>
        <fullName evidence="7">Vam6/Vps39-like protein</fullName>
    </submittedName>
</protein>
<gene>
    <name evidence="7" type="primary">VPS39</name>
    <name evidence="7" type="ORF">HK103_004992</name>
</gene>
<dbReference type="PANTHER" id="PTHR12894:SF49">
    <property type="entry name" value="VAM6_VPS39-LIKE PROTEIN"/>
    <property type="match status" value="1"/>
</dbReference>
<evidence type="ECO:0000256" key="2">
    <source>
        <dbReference type="ARBA" id="ARBA00023136"/>
    </source>
</evidence>
<evidence type="ECO:0000256" key="3">
    <source>
        <dbReference type="ARBA" id="ARBA00038201"/>
    </source>
</evidence>
<keyword evidence="5" id="KW-0812">Transmembrane</keyword>
<dbReference type="InterPro" id="IPR032914">
    <property type="entry name" value="Vam6/VPS39/TRAP1"/>
</dbReference>
<accession>A0AAD5UIM4</accession>
<dbReference type="PANTHER" id="PTHR12894">
    <property type="entry name" value="CNH DOMAIN CONTAINING"/>
    <property type="match status" value="1"/>
</dbReference>
<dbReference type="Pfam" id="PF10366">
    <property type="entry name" value="Vps39_1"/>
    <property type="match status" value="1"/>
</dbReference>
<dbReference type="AlphaFoldDB" id="A0AAD5UIM4"/>
<sequence length="740" mass="85126">MPKAIEQKFILNYKPWHILFWPSNNMTLTLKQSLKMGDKLLWLLLAIIQLLKITVPFNVVHPQILIEGFPLSITCVDHLGHKMFIGTEEGSILEYNIEEDPFTITLSQVYKQVITKMSKLLILEKSRSLAILSEGLVSISDYSQPTLNLVLLPRIKGITCIERSLFQNNNRSDTLAVGVKRGVIIYSISPCEAIENELIPLPYTPTSFQFIEETKIIASTRRGIYLVDTAARSHQEVFSVNESSLTSAMAKSHYMAAHVASVPKLNSASNEVIFNPNEDFVYCTKDTQCYKVNMQTKKSEALFQWTAQPSHITVDDYYTVALIESIIEIRSLKTGSILQQFAIGQGTIMNVGELIYIASAKNVWRLLPLDFDEQIDELLAQNRFEDAEAFINELDFATVQEKQSNVIKVRGVYAQYLFNVKKQYAEAVSVLEKLNASPVDVLGLYPDIMDNAPDYRSDKEALHILGLYLSKERVKLITYRNELTIQMDQKAKSAINKSPYFDTSIEDALSDCKCLLEFVETALLQVYLTTNSPLLGSLLRVENSCNYERTVALLIRFKITSENKMKIFEFLDKLSSELGIQYLENLVNNHFDNDVNINTKLLLKYLQICMQQPKNQTARQNFENFIYYNNYYRETDILDALPKQKFLIEQTHLLSRLHRYEEALEIFIYDIQDFKMAEDFCIRHYKHNSSLSNTLFTYLYRLYIQSENKNDQETIKFLNSHGYKLDAGKVFQTNSDNNLT</sequence>
<dbReference type="Pfam" id="PF00780">
    <property type="entry name" value="CNH"/>
    <property type="match status" value="1"/>
</dbReference>
<dbReference type="InterPro" id="IPR019452">
    <property type="entry name" value="VPS39/TGF_beta_rcpt-assoc_1"/>
</dbReference>
<evidence type="ECO:0000313" key="8">
    <source>
        <dbReference type="Proteomes" id="UP001210925"/>
    </source>
</evidence>
<dbReference type="GO" id="GO:0034058">
    <property type="term" value="P:endosomal vesicle fusion"/>
    <property type="evidence" value="ECO:0007669"/>
    <property type="project" value="TreeGrafter"/>
</dbReference>
<dbReference type="InterPro" id="IPR000547">
    <property type="entry name" value="Clathrin_H-chain/VPS_repeat"/>
</dbReference>
<feature type="repeat" description="CHCR" evidence="4">
    <location>
        <begin position="552"/>
        <end position="708"/>
    </location>
</feature>
<comment type="subcellular location">
    <subcellularLocation>
        <location evidence="1">Endomembrane system</location>
        <topology evidence="1">Peripheral membrane protein</topology>
    </subcellularLocation>
</comment>
<dbReference type="GO" id="GO:0005737">
    <property type="term" value="C:cytoplasm"/>
    <property type="evidence" value="ECO:0007669"/>
    <property type="project" value="UniProtKB-SubCell"/>
</dbReference>
<reference evidence="7" key="1">
    <citation type="submission" date="2020-05" db="EMBL/GenBank/DDBJ databases">
        <title>Phylogenomic resolution of chytrid fungi.</title>
        <authorList>
            <person name="Stajich J.E."/>
            <person name="Amses K."/>
            <person name="Simmons R."/>
            <person name="Seto K."/>
            <person name="Myers J."/>
            <person name="Bonds A."/>
            <person name="Quandt C.A."/>
            <person name="Barry K."/>
            <person name="Liu P."/>
            <person name="Grigoriev I."/>
            <person name="Longcore J.E."/>
            <person name="James T.Y."/>
        </authorList>
    </citation>
    <scope>NUCLEOTIDE SEQUENCE</scope>
    <source>
        <strain evidence="7">PLAUS21</strain>
    </source>
</reference>
<dbReference type="EMBL" id="JADGKB010000043">
    <property type="protein sequence ID" value="KAJ3257009.1"/>
    <property type="molecule type" value="Genomic_DNA"/>
</dbReference>
<evidence type="ECO:0000256" key="5">
    <source>
        <dbReference type="SAM" id="Phobius"/>
    </source>
</evidence>
<keyword evidence="8" id="KW-1185">Reference proteome</keyword>
<feature type="transmembrane region" description="Helical" evidence="5">
    <location>
        <begin position="40"/>
        <end position="60"/>
    </location>
</feature>
<keyword evidence="2 5" id="KW-0472">Membrane</keyword>
<keyword evidence="5" id="KW-1133">Transmembrane helix</keyword>
<name>A0AAD5UIM4_9FUNG</name>
<dbReference type="InterPro" id="IPR001180">
    <property type="entry name" value="CNH_dom"/>
</dbReference>
<comment type="caution">
    <text evidence="7">The sequence shown here is derived from an EMBL/GenBank/DDBJ whole genome shotgun (WGS) entry which is preliminary data.</text>
</comment>
<comment type="similarity">
    <text evidence="3">Belongs to the VAM6/VPS39 family.</text>
</comment>